<evidence type="ECO:0000313" key="13">
    <source>
        <dbReference type="Proteomes" id="UP000030687"/>
    </source>
</evidence>
<keyword evidence="7" id="KW-0547">Nucleotide-binding</keyword>
<comment type="subunit">
    <text evidence="3">Monomer.</text>
</comment>
<dbReference type="FunFam" id="3.30.470.20:FF:000047">
    <property type="entry name" value="Inositol-tetrakisphosphate 1-kinase 4"/>
    <property type="match status" value="1"/>
</dbReference>
<dbReference type="SUPFAM" id="SSF56059">
    <property type="entry name" value="Glutathione synthetase ATP-binding domain-like"/>
    <property type="match status" value="1"/>
</dbReference>
<dbReference type="FunCoup" id="V4T4Y1">
    <property type="interactions" value="1592"/>
</dbReference>
<evidence type="ECO:0000256" key="9">
    <source>
        <dbReference type="ARBA" id="ARBA00022840"/>
    </source>
</evidence>
<dbReference type="EC" id="2.7.1.159" evidence="4"/>
<gene>
    <name evidence="12" type="ORF">CICLE_v10019447mg</name>
</gene>
<keyword evidence="8" id="KW-0418">Kinase</keyword>
<dbReference type="GO" id="GO:0000287">
    <property type="term" value="F:magnesium ion binding"/>
    <property type="evidence" value="ECO:0007669"/>
    <property type="project" value="InterPro"/>
</dbReference>
<evidence type="ECO:0000256" key="8">
    <source>
        <dbReference type="ARBA" id="ARBA00022777"/>
    </source>
</evidence>
<evidence type="ECO:0000313" key="12">
    <source>
        <dbReference type="EMBL" id="ESR55273.1"/>
    </source>
</evidence>
<dbReference type="GO" id="GO:0005737">
    <property type="term" value="C:cytoplasm"/>
    <property type="evidence" value="ECO:0007669"/>
    <property type="project" value="TreeGrafter"/>
</dbReference>
<dbReference type="GO" id="GO:0052726">
    <property type="term" value="F:inositol-1,3,4-trisphosphate 5-kinase activity"/>
    <property type="evidence" value="ECO:0007669"/>
    <property type="project" value="InterPro"/>
</dbReference>
<dbReference type="eggNOG" id="ENOG502QQ6B">
    <property type="taxonomic scope" value="Eukaryota"/>
</dbReference>
<dbReference type="Gene3D" id="3.30.470.20">
    <property type="entry name" value="ATP-grasp fold, B domain"/>
    <property type="match status" value="1"/>
</dbReference>
<dbReference type="EMBL" id="KI536661">
    <property type="protein sequence ID" value="ESR55273.1"/>
    <property type="molecule type" value="Genomic_DNA"/>
</dbReference>
<dbReference type="AlphaFoldDB" id="V4T4Y1"/>
<keyword evidence="5" id="KW-0808">Transferase</keyword>
<evidence type="ECO:0000256" key="3">
    <source>
        <dbReference type="ARBA" id="ARBA00011245"/>
    </source>
</evidence>
<accession>V4T4Y1</accession>
<evidence type="ECO:0000256" key="1">
    <source>
        <dbReference type="ARBA" id="ARBA00001946"/>
    </source>
</evidence>
<keyword evidence="10" id="KW-0460">Magnesium</keyword>
<protein>
    <recommendedName>
        <fullName evidence="4">inositol-1,3,4-trisphosphate 5/6-kinase</fullName>
        <ecNumber evidence="4">2.7.1.159</ecNumber>
    </recommendedName>
</protein>
<dbReference type="KEGG" id="cic:CICLE_v10019447mg"/>
<proteinExistence type="inferred from homology"/>
<dbReference type="InterPro" id="IPR040464">
    <property type="entry name" value="InsP(3)kin_ATP-grasp"/>
</dbReference>
<sequence length="582" mass="64782">MEGIAADECLFASVEKGEGIEIIFEVWRCTGRNWHKQSRACDSSESGLPFFLFRCESQHRTRTRTNRGKRKMSNLVKGVILDESEMLSASEHGTPTNANDSSFQLRPGASYLLRKLRHSNIRSGISYGPGLSPDKVNVLKRIAVEYSCECFLLHASVDGGVNEITRAWGDVGGIIMYVVQNSKDSMCKISSNWLITVVGAEVVTAGQNSSMLYINKLEELPLTICCFNKKATCNNVVVVGYVMKPSREEDFAKRGAFPLYPTPNGLIFLPLTFEIPLSSQLQNVDVVLHKATDEIISIELSNSSVSSNRITYTKGMQELQRFMEDHSDFLAIDPLSNIYPVLDRLKIQLILLRLQEQKAKGRHAIRGAHFLKVIDFKDPGLPQRLSDAQLSLPCIVKPQVACGTADSHSMAIVFGTEDFKDLNVPIPAVVQEYVNHSSTLFKFYVLGENIFHAVKKSTPNSGILMKSYERNGLRPILFDSLKSLPIDTENQNSGDSISCKVDLDLELIKDAAKWLAKTLDLTIFGFDVVIQEGTGDHVIVDLNYLPSFKEIDKDIAIPAFWDAIKLKFEAIKMQQATIASSS</sequence>
<dbReference type="GO" id="GO:0005524">
    <property type="term" value="F:ATP binding"/>
    <property type="evidence" value="ECO:0007669"/>
    <property type="project" value="UniProtKB-KW"/>
</dbReference>
<dbReference type="PIRSF" id="PIRSF038163">
    <property type="entry name" value="ITPK_uncN"/>
    <property type="match status" value="1"/>
</dbReference>
<dbReference type="OMA" id="IYMEKFE"/>
<dbReference type="Pfam" id="PF05770">
    <property type="entry name" value="Ins134_P3_kin"/>
    <property type="match status" value="1"/>
</dbReference>
<dbReference type="PANTHER" id="PTHR14217">
    <property type="entry name" value="INOSITOL-TETRAKISPHOSPHATE 1-KINASE"/>
    <property type="match status" value="1"/>
</dbReference>
<comment type="similarity">
    <text evidence="2">Belongs to the ITPK1 family.</text>
</comment>
<dbReference type="GO" id="GO:0047325">
    <property type="term" value="F:inositol-3,4,5,6-tetrakisphosphate 1-kinase activity"/>
    <property type="evidence" value="ECO:0007669"/>
    <property type="project" value="InterPro"/>
</dbReference>
<dbReference type="STRING" id="85681.V4T4Y1"/>
<comment type="cofactor">
    <cofactor evidence="1">
        <name>Mg(2+)</name>
        <dbReference type="ChEBI" id="CHEBI:18420"/>
    </cofactor>
</comment>
<evidence type="ECO:0000256" key="10">
    <source>
        <dbReference type="ARBA" id="ARBA00022842"/>
    </source>
</evidence>
<feature type="domain" description="Inositol 1,3,4-trisphosphate 5/6-kinase ATP-grasp" evidence="11">
    <location>
        <begin position="379"/>
        <end position="551"/>
    </location>
</feature>
<dbReference type="Proteomes" id="UP000030687">
    <property type="component" value="Unassembled WGS sequence"/>
</dbReference>
<name>V4T4Y1_CITCL</name>
<evidence type="ECO:0000256" key="5">
    <source>
        <dbReference type="ARBA" id="ARBA00022679"/>
    </source>
</evidence>
<dbReference type="GO" id="GO:0032957">
    <property type="term" value="P:inositol trisphosphate metabolic process"/>
    <property type="evidence" value="ECO:0007669"/>
    <property type="project" value="InterPro"/>
</dbReference>
<keyword evidence="6" id="KW-0479">Metal-binding</keyword>
<dbReference type="GO" id="GO:0052725">
    <property type="term" value="F:inositol-1,3,4-trisphosphate 6-kinase activity"/>
    <property type="evidence" value="ECO:0007669"/>
    <property type="project" value="InterPro"/>
</dbReference>
<dbReference type="Gramene" id="ESR55273">
    <property type="protein sequence ID" value="ESR55273"/>
    <property type="gene ID" value="CICLE_v10019447mg"/>
</dbReference>
<evidence type="ECO:0000256" key="2">
    <source>
        <dbReference type="ARBA" id="ARBA00009601"/>
    </source>
</evidence>
<keyword evidence="9" id="KW-0067">ATP-binding</keyword>
<dbReference type="PANTHER" id="PTHR14217:SF1">
    <property type="entry name" value="INOSITOL-TETRAKISPHOSPHATE 1-KINASE"/>
    <property type="match status" value="1"/>
</dbReference>
<keyword evidence="13" id="KW-1185">Reference proteome</keyword>
<dbReference type="InterPro" id="IPR008656">
    <property type="entry name" value="Inositol_tetrakis-P_1-kinase"/>
</dbReference>
<evidence type="ECO:0000256" key="7">
    <source>
        <dbReference type="ARBA" id="ARBA00022741"/>
    </source>
</evidence>
<dbReference type="InParanoid" id="V4T4Y1"/>
<reference evidence="12 13" key="1">
    <citation type="submission" date="2013-10" db="EMBL/GenBank/DDBJ databases">
        <authorList>
            <consortium name="International Citrus Genome Consortium"/>
            <person name="Jenkins J."/>
            <person name="Schmutz J."/>
            <person name="Prochnik S."/>
            <person name="Rokhsar D."/>
            <person name="Gmitter F."/>
            <person name="Ollitrault P."/>
            <person name="Machado M."/>
            <person name="Talon M."/>
            <person name="Wincker P."/>
            <person name="Jaillon O."/>
            <person name="Morgante M."/>
        </authorList>
    </citation>
    <scope>NUCLEOTIDE SEQUENCE</scope>
    <source>
        <strain evidence="13">cv. Clemenules</strain>
    </source>
</reference>
<evidence type="ECO:0000256" key="6">
    <source>
        <dbReference type="ARBA" id="ARBA00022723"/>
    </source>
</evidence>
<evidence type="ECO:0000256" key="4">
    <source>
        <dbReference type="ARBA" id="ARBA00012017"/>
    </source>
</evidence>
<organism evidence="12 13">
    <name type="scientific">Citrus clementina</name>
    <name type="common">Clementine</name>
    <name type="synonym">Citrus deliciosa x Citrus sinensis</name>
    <dbReference type="NCBI Taxonomy" id="85681"/>
    <lineage>
        <taxon>Eukaryota</taxon>
        <taxon>Viridiplantae</taxon>
        <taxon>Streptophyta</taxon>
        <taxon>Embryophyta</taxon>
        <taxon>Tracheophyta</taxon>
        <taxon>Spermatophyta</taxon>
        <taxon>Magnoliopsida</taxon>
        <taxon>eudicotyledons</taxon>
        <taxon>Gunneridae</taxon>
        <taxon>Pentapetalae</taxon>
        <taxon>rosids</taxon>
        <taxon>malvids</taxon>
        <taxon>Sapindales</taxon>
        <taxon>Rutaceae</taxon>
        <taxon>Aurantioideae</taxon>
        <taxon>Citrus</taxon>
    </lineage>
</organism>
<evidence type="ECO:0000259" key="11">
    <source>
        <dbReference type="Pfam" id="PF05770"/>
    </source>
</evidence>